<keyword evidence="2" id="KW-0653">Protein transport</keyword>
<gene>
    <name evidence="5" type="ORF">TRFO_17602</name>
</gene>
<dbReference type="RefSeq" id="XP_068365600.1">
    <property type="nucleotide sequence ID" value="XM_068499685.1"/>
</dbReference>
<dbReference type="OrthoDB" id="297643at2759"/>
<protein>
    <submittedName>
        <fullName evidence="5">Dopey, N-terminal domain containing protein</fullName>
    </submittedName>
</protein>
<accession>A0A1J4KNI1</accession>
<dbReference type="EMBL" id="MLAK01000562">
    <property type="protein sequence ID" value="OHT12464.1"/>
    <property type="molecule type" value="Genomic_DNA"/>
</dbReference>
<evidence type="ECO:0000256" key="3">
    <source>
        <dbReference type="ARBA" id="ARBA00046326"/>
    </source>
</evidence>
<dbReference type="Proteomes" id="UP000179807">
    <property type="component" value="Unassembled WGS sequence"/>
</dbReference>
<dbReference type="InterPro" id="IPR040314">
    <property type="entry name" value="DOP1"/>
</dbReference>
<comment type="similarity">
    <text evidence="3">Belongs to the DOP1 family.</text>
</comment>
<dbReference type="GO" id="GO:0005768">
    <property type="term" value="C:endosome"/>
    <property type="evidence" value="ECO:0007669"/>
    <property type="project" value="TreeGrafter"/>
</dbReference>
<evidence type="ECO:0000259" key="4">
    <source>
        <dbReference type="Pfam" id="PF04118"/>
    </source>
</evidence>
<dbReference type="GO" id="GO:0015031">
    <property type="term" value="P:protein transport"/>
    <property type="evidence" value="ECO:0007669"/>
    <property type="project" value="UniProtKB-KW"/>
</dbReference>
<organism evidence="5 6">
    <name type="scientific">Tritrichomonas foetus</name>
    <dbReference type="NCBI Taxonomy" id="1144522"/>
    <lineage>
        <taxon>Eukaryota</taxon>
        <taxon>Metamonada</taxon>
        <taxon>Parabasalia</taxon>
        <taxon>Tritrichomonadida</taxon>
        <taxon>Tritrichomonadidae</taxon>
        <taxon>Tritrichomonas</taxon>
    </lineage>
</organism>
<sequence>MQQNAEKQLLLALGKFKLARDWVAINGCLQNIKDVCINFHNDFYETPHKLLLAKTLAQCLSPSLPAGVQSSALDVYHNIFETAGDSKILRDFYIWAPGLLQFFHSAGVAQRATALKLFSDFFIPLIPNNNRLAPPIILSILPGLTDDGTEVQSLDNDILLTIKNYLGKTKFWKSMFRAAVTHPFTHSAFLIFANKSDPHEFADVGNKQLTISLFSAIFSDSNMLVVRSALELFISCFPLLSNEIQNVLSLKCINLLMNDDQSIRRRVFNWINANNSHFLNAIPYATETTIKVAIEKGGDIKKMVIKSFPQILERSDFDITVLTNFTNLTNLKNIANLIESDVLLNAARNNYDALFKILQNSTPSNETKSSLLTEIMNTILKSQINDTNDNKNDTKNKKEQKEMLSKLAKVALLLAEDADYDKHSDIATDVINLIFSINKDCPICIQLSLKLLTKLVLNPDFNLLMNDPVLYSSIELLNNLSQNNLSALIVLDENAGKCITTCWQLLSSRDYSYNSSTISPNNPSKNNEGIKTIEICQTLLSLYRSYPSHFAMSTENNWNCNSIVNFICSTTEIPLSLIIISLKKEDFNVLRMICGHAQLILADVKRLISNDDNEFNQVILNALKQLIDVDQELFISSITISSLIEFIKFLVPIQGSLNLLHSILLTTKNEEVLSAVADSIENYVLSNTNNSWAYRLLVSISPYLQNINSFIDLIPKYPTIFSSLIQIMENVPITDDSYFTNLDSLCQRCVDLLSICQINEAILFDICKLFDFITRKCEKEIFESRATMKSSTLRRILTTVEDLSSDNCVASLSISYMPEYNAKFSSLSPKYLPQILSAICANNKSCETSKYMTQIYTSFNNVWRLLILYSLSISTSKKMMNDVISSIIPLIPDEQFISYIKSLIQVLSYDENDKAPLCDFLECLFESKNPVFSNLELVTIFSSMFSQVRISPSYTIKIILSYQINFPEVSLASLQLPFVTALNDAKPNQEDIQKILTYLCSIDNTEIIKTFHPQKCTTLLTKLFMTCEKSAVQYPLFISKFVSFDSDGFDWSNSILTILSDQSFFSYDVNYLSTTMEAIKNVAKCCPEKLIPMLFEMLSKTESIWRSSKESGEIRNLNLLSFIILSCENDFFVSRQQSINAQLVQFLTIEITKYEAFKAFSLFMRVIFVRFSQKVIESFLSIITNELTVGFTSDNDNIRTQSEVLLRAAIFSIPSAFQFTEFAFIPDMITFQSNEDLVGKSWPILKESTDSLIHISPNALNRNMIEYDLLLEFLENRE</sequence>
<dbReference type="PANTHER" id="PTHR14042">
    <property type="entry name" value="DOPEY-RELATED"/>
    <property type="match status" value="1"/>
</dbReference>
<evidence type="ECO:0000256" key="2">
    <source>
        <dbReference type="ARBA" id="ARBA00022927"/>
    </source>
</evidence>
<dbReference type="GO" id="GO:0005802">
    <property type="term" value="C:trans-Golgi network"/>
    <property type="evidence" value="ECO:0007669"/>
    <property type="project" value="TreeGrafter"/>
</dbReference>
<dbReference type="SUPFAM" id="SSF48371">
    <property type="entry name" value="ARM repeat"/>
    <property type="match status" value="2"/>
</dbReference>
<evidence type="ECO:0000256" key="1">
    <source>
        <dbReference type="ARBA" id="ARBA00022448"/>
    </source>
</evidence>
<dbReference type="GO" id="GO:0006895">
    <property type="term" value="P:Golgi to endosome transport"/>
    <property type="evidence" value="ECO:0007669"/>
    <property type="project" value="InterPro"/>
</dbReference>
<dbReference type="InterPro" id="IPR007249">
    <property type="entry name" value="DOP1_N"/>
</dbReference>
<comment type="caution">
    <text evidence="5">The sequence shown here is derived from an EMBL/GenBank/DDBJ whole genome shotgun (WGS) entry which is preliminary data.</text>
</comment>
<dbReference type="AlphaFoldDB" id="A0A1J4KNI1"/>
<evidence type="ECO:0000313" key="5">
    <source>
        <dbReference type="EMBL" id="OHT12464.1"/>
    </source>
</evidence>
<proteinExistence type="inferred from homology"/>
<dbReference type="GO" id="GO:0005829">
    <property type="term" value="C:cytosol"/>
    <property type="evidence" value="ECO:0007669"/>
    <property type="project" value="GOC"/>
</dbReference>
<dbReference type="GeneID" id="94834389"/>
<keyword evidence="6" id="KW-1185">Reference proteome</keyword>
<dbReference type="VEuPathDB" id="TrichDB:TRFO_17602"/>
<dbReference type="PANTHER" id="PTHR14042:SF24">
    <property type="entry name" value="PROTEIN DOPEY-1 HOMOLOG"/>
    <property type="match status" value="1"/>
</dbReference>
<dbReference type="Pfam" id="PF04118">
    <property type="entry name" value="Dopey_N"/>
    <property type="match status" value="1"/>
</dbReference>
<dbReference type="InterPro" id="IPR016024">
    <property type="entry name" value="ARM-type_fold"/>
</dbReference>
<reference evidence="5" key="1">
    <citation type="submission" date="2016-10" db="EMBL/GenBank/DDBJ databases">
        <authorList>
            <person name="Benchimol M."/>
            <person name="Almeida L.G."/>
            <person name="Vasconcelos A.T."/>
            <person name="Perreira-Neves A."/>
            <person name="Rosa I.A."/>
            <person name="Tasca T."/>
            <person name="Bogo M.R."/>
            <person name="de Souza W."/>
        </authorList>
    </citation>
    <scope>NUCLEOTIDE SEQUENCE [LARGE SCALE GENOMIC DNA]</scope>
    <source>
        <strain evidence="5">K</strain>
    </source>
</reference>
<feature type="domain" description="DOP1 N-terminal" evidence="4">
    <location>
        <begin position="6"/>
        <end position="274"/>
    </location>
</feature>
<evidence type="ECO:0000313" key="6">
    <source>
        <dbReference type="Proteomes" id="UP000179807"/>
    </source>
</evidence>
<name>A0A1J4KNI1_9EUKA</name>
<keyword evidence="1" id="KW-0813">Transport</keyword>